<evidence type="ECO:0000259" key="8">
    <source>
        <dbReference type="SMART" id="SM00062"/>
    </source>
</evidence>
<evidence type="ECO:0000256" key="2">
    <source>
        <dbReference type="ARBA" id="ARBA00010742"/>
    </source>
</evidence>
<sequence>MHSTLSRRDLLRLALGLPLLALARPGHAEETVLQVGDQLFGNRSVVEVSGQADNLPYRIDWKQFPAAQPLLEALNAGALDVGMMGDLSFFTVFAAGAPLRAIGAYRADPRTQAILVRSDSPIQGVPDLKGKRVAGTRAGWGQFLILATLKQAGIDPSEVEIVLLPPPEARSALAAGAIDAWAVWEPYVSTEILERGARVVADGRGLSPTITLVAAHVDAIAAKHAALQDFLGRLSAGRAWVRAHPAEYARYYAGLSKIPEAVVQRSTEQQQVGFVALDDAVVAELQRAADLTVEFGILRDRVDVASTIDRSFSAV</sequence>
<dbReference type="InterPro" id="IPR010067">
    <property type="entry name" value="ABC_SsuA_sub-bd"/>
</dbReference>
<evidence type="ECO:0000256" key="7">
    <source>
        <dbReference type="SAM" id="SignalP"/>
    </source>
</evidence>
<evidence type="ECO:0000256" key="4">
    <source>
        <dbReference type="ARBA" id="ARBA00022729"/>
    </source>
</evidence>
<dbReference type="PANTHER" id="PTHR30024:SF48">
    <property type="entry name" value="ABC TRANSPORTER SUBSTRATE-BINDING PROTEIN"/>
    <property type="match status" value="1"/>
</dbReference>
<proteinExistence type="inferred from homology"/>
<dbReference type="RefSeq" id="WP_218823490.1">
    <property type="nucleotide sequence ID" value="NZ_NHON01000023.1"/>
</dbReference>
<feature type="chain" id="PRO_5012826561" description="Putative aliphatic sulfonates-binding protein" evidence="7">
    <location>
        <begin position="29"/>
        <end position="315"/>
    </location>
</feature>
<protein>
    <recommendedName>
        <fullName evidence="6">Putative aliphatic sulfonates-binding protein</fullName>
    </recommendedName>
</protein>
<name>A0A211ZMM8_9PROT</name>
<reference evidence="10" key="1">
    <citation type="submission" date="2017-05" db="EMBL/GenBank/DDBJ databases">
        <authorList>
            <person name="Macchi M."/>
            <person name="Festa S."/>
            <person name="Coppotelli B.M."/>
            <person name="Morelli I.S."/>
        </authorList>
    </citation>
    <scope>NUCLEOTIDE SEQUENCE [LARGE SCALE GENOMIC DNA]</scope>
    <source>
        <strain evidence="10">I</strain>
    </source>
</reference>
<evidence type="ECO:0000256" key="6">
    <source>
        <dbReference type="ARBA" id="ARBA00070228"/>
    </source>
</evidence>
<dbReference type="GO" id="GO:0042597">
    <property type="term" value="C:periplasmic space"/>
    <property type="evidence" value="ECO:0007669"/>
    <property type="project" value="UniProtKB-SubCell"/>
</dbReference>
<comment type="subcellular location">
    <subcellularLocation>
        <location evidence="1">Periplasm</location>
    </subcellularLocation>
</comment>
<evidence type="ECO:0000313" key="10">
    <source>
        <dbReference type="Proteomes" id="UP000196655"/>
    </source>
</evidence>
<dbReference type="Gene3D" id="3.40.190.10">
    <property type="entry name" value="Periplasmic binding protein-like II"/>
    <property type="match status" value="2"/>
</dbReference>
<evidence type="ECO:0000313" key="9">
    <source>
        <dbReference type="EMBL" id="OWJ66533.1"/>
    </source>
</evidence>
<dbReference type="NCBIfam" id="TIGR01728">
    <property type="entry name" value="SsuA_fam"/>
    <property type="match status" value="1"/>
</dbReference>
<dbReference type="STRING" id="1122125.GCA_000423185_02128"/>
<dbReference type="PANTHER" id="PTHR30024">
    <property type="entry name" value="ALIPHATIC SULFONATES-BINDING PROTEIN-RELATED"/>
    <property type="match status" value="1"/>
</dbReference>
<keyword evidence="3" id="KW-0813">Transport</keyword>
<keyword evidence="10" id="KW-1185">Reference proteome</keyword>
<comment type="function">
    <text evidence="5">Part of a binding-protein-dependent transport system for aliphatic sulfonates. Putative binding protein.</text>
</comment>
<comment type="caution">
    <text evidence="9">The sequence shown here is derived from an EMBL/GenBank/DDBJ whole genome shotgun (WGS) entry which is preliminary data.</text>
</comment>
<evidence type="ECO:0000256" key="1">
    <source>
        <dbReference type="ARBA" id="ARBA00004418"/>
    </source>
</evidence>
<dbReference type="AlphaFoldDB" id="A0A211ZMM8"/>
<comment type="similarity">
    <text evidence="2">Belongs to the bacterial solute-binding protein SsuA/TauA family.</text>
</comment>
<accession>A0A211ZMM8</accession>
<dbReference type="FunFam" id="3.40.190.10:FF:000050">
    <property type="entry name" value="Sulfonate ABC transporter substrate-binding protein"/>
    <property type="match status" value="1"/>
</dbReference>
<dbReference type="SUPFAM" id="SSF53850">
    <property type="entry name" value="Periplasmic binding protein-like II"/>
    <property type="match status" value="1"/>
</dbReference>
<dbReference type="GO" id="GO:0016020">
    <property type="term" value="C:membrane"/>
    <property type="evidence" value="ECO:0007669"/>
    <property type="project" value="InterPro"/>
</dbReference>
<organism evidence="9 10">
    <name type="scientific">Inquilinus limosus</name>
    <dbReference type="NCBI Taxonomy" id="171674"/>
    <lineage>
        <taxon>Bacteria</taxon>
        <taxon>Pseudomonadati</taxon>
        <taxon>Pseudomonadota</taxon>
        <taxon>Alphaproteobacteria</taxon>
        <taxon>Rhodospirillales</taxon>
        <taxon>Rhodospirillaceae</taxon>
        <taxon>Inquilinus</taxon>
    </lineage>
</organism>
<dbReference type="SMART" id="SM00062">
    <property type="entry name" value="PBPb"/>
    <property type="match status" value="1"/>
</dbReference>
<dbReference type="InterPro" id="IPR001638">
    <property type="entry name" value="Solute-binding_3/MltF_N"/>
</dbReference>
<dbReference type="Proteomes" id="UP000196655">
    <property type="component" value="Unassembled WGS sequence"/>
</dbReference>
<dbReference type="InterPro" id="IPR015168">
    <property type="entry name" value="SsuA/THI5"/>
</dbReference>
<dbReference type="Pfam" id="PF09084">
    <property type="entry name" value="NMT1"/>
    <property type="match status" value="1"/>
</dbReference>
<dbReference type="GO" id="GO:0042626">
    <property type="term" value="F:ATPase-coupled transmembrane transporter activity"/>
    <property type="evidence" value="ECO:0007669"/>
    <property type="project" value="InterPro"/>
</dbReference>
<feature type="signal peptide" evidence="7">
    <location>
        <begin position="1"/>
        <end position="28"/>
    </location>
</feature>
<dbReference type="EMBL" id="NHON01000023">
    <property type="protein sequence ID" value="OWJ66533.1"/>
    <property type="molecule type" value="Genomic_DNA"/>
</dbReference>
<dbReference type="CDD" id="cd13558">
    <property type="entry name" value="PBP2_SsuA_like_2"/>
    <property type="match status" value="1"/>
</dbReference>
<evidence type="ECO:0000256" key="5">
    <source>
        <dbReference type="ARBA" id="ARBA00055538"/>
    </source>
</evidence>
<gene>
    <name evidence="9" type="ORF">BWR60_14150</name>
</gene>
<evidence type="ECO:0000256" key="3">
    <source>
        <dbReference type="ARBA" id="ARBA00022448"/>
    </source>
</evidence>
<keyword evidence="4 7" id="KW-0732">Signal</keyword>
<feature type="domain" description="Solute-binding protein family 3/N-terminal" evidence="8">
    <location>
        <begin position="32"/>
        <end position="244"/>
    </location>
</feature>